<gene>
    <name evidence="1" type="ORF">PGLA2088_LOCUS1035</name>
</gene>
<organism evidence="1 2">
    <name type="scientific">Polarella glacialis</name>
    <name type="common">Dinoflagellate</name>
    <dbReference type="NCBI Taxonomy" id="89957"/>
    <lineage>
        <taxon>Eukaryota</taxon>
        <taxon>Sar</taxon>
        <taxon>Alveolata</taxon>
        <taxon>Dinophyceae</taxon>
        <taxon>Suessiales</taxon>
        <taxon>Suessiaceae</taxon>
        <taxon>Polarella</taxon>
    </lineage>
</organism>
<evidence type="ECO:0000313" key="2">
    <source>
        <dbReference type="Proteomes" id="UP000626109"/>
    </source>
</evidence>
<protein>
    <submittedName>
        <fullName evidence="1">Uncharacterized protein</fullName>
    </submittedName>
</protein>
<dbReference type="AlphaFoldDB" id="A0A813GZD8"/>
<evidence type="ECO:0000313" key="1">
    <source>
        <dbReference type="EMBL" id="CAE8630667.1"/>
    </source>
</evidence>
<accession>A0A813GZD8</accession>
<reference evidence="1" key="1">
    <citation type="submission" date="2021-02" db="EMBL/GenBank/DDBJ databases">
        <authorList>
            <person name="Dougan E. K."/>
            <person name="Rhodes N."/>
            <person name="Thang M."/>
            <person name="Chan C."/>
        </authorList>
    </citation>
    <scope>NUCLEOTIDE SEQUENCE</scope>
</reference>
<comment type="caution">
    <text evidence="1">The sequence shown here is derived from an EMBL/GenBank/DDBJ whole genome shotgun (WGS) entry which is preliminary data.</text>
</comment>
<proteinExistence type="predicted"/>
<feature type="non-terminal residue" evidence="1">
    <location>
        <position position="154"/>
    </location>
</feature>
<sequence length="154" mass="16505">VLGLAQKLEIELRKRKQVTVHAYADGEHAVGTILKALATVPTLLGHGDSLSCTAGGVQLPGESSPRVIVHASAPPSWSEPSSDFIAYPPGANPSESTLARFRDAVRWRLLQGETVAMQCRGSNALWHGVEALARVQGNTAEVEVRWVDAFAQNQ</sequence>
<dbReference type="EMBL" id="CAJNNW010000777">
    <property type="protein sequence ID" value="CAE8630667.1"/>
    <property type="molecule type" value="Genomic_DNA"/>
</dbReference>
<dbReference type="Proteomes" id="UP000626109">
    <property type="component" value="Unassembled WGS sequence"/>
</dbReference>
<name>A0A813GZD8_POLGL</name>
<feature type="non-terminal residue" evidence="1">
    <location>
        <position position="1"/>
    </location>
</feature>